<sequence>MPGPYVAGGVYFVSDMEVRLIPEEDRVVHDERRPVVVVTGVESNGDPDWQFVLVCPISGSTSRRTRFDVQLGKGQGGVIKKCWIRIPAVQPLMKSALEDRTGTLDEDLLTQVQGRLAQYLGLLN</sequence>
<dbReference type="Proteomes" id="UP000262538">
    <property type="component" value="Unassembled WGS sequence"/>
</dbReference>
<proteinExistence type="inferred from homology"/>
<evidence type="ECO:0000256" key="2">
    <source>
        <dbReference type="ARBA" id="ARBA00022649"/>
    </source>
</evidence>
<evidence type="ECO:0000256" key="1">
    <source>
        <dbReference type="ARBA" id="ARBA00007521"/>
    </source>
</evidence>
<dbReference type="RefSeq" id="WP_117409495.1">
    <property type="nucleotide sequence ID" value="NZ_QFZU02000172.1"/>
</dbReference>
<evidence type="ECO:0000313" key="3">
    <source>
        <dbReference type="EMBL" id="RGA01402.1"/>
    </source>
</evidence>
<dbReference type="Gene3D" id="2.30.30.110">
    <property type="match status" value="1"/>
</dbReference>
<organism evidence="3 4">
    <name type="scientific">Microbispora triticiradicis</name>
    <dbReference type="NCBI Taxonomy" id="2200763"/>
    <lineage>
        <taxon>Bacteria</taxon>
        <taxon>Bacillati</taxon>
        <taxon>Actinomycetota</taxon>
        <taxon>Actinomycetes</taxon>
        <taxon>Streptosporangiales</taxon>
        <taxon>Streptosporangiaceae</taxon>
        <taxon>Microbispora</taxon>
    </lineage>
</organism>
<keyword evidence="2" id="KW-1277">Toxin-antitoxin system</keyword>
<gene>
    <name evidence="3" type="ORF">DI270_029730</name>
</gene>
<accession>A0ABX9LBP9</accession>
<dbReference type="Pfam" id="PF02452">
    <property type="entry name" value="PemK_toxin"/>
    <property type="match status" value="1"/>
</dbReference>
<dbReference type="InterPro" id="IPR003477">
    <property type="entry name" value="PemK-like"/>
</dbReference>
<keyword evidence="4" id="KW-1185">Reference proteome</keyword>
<name>A0ABX9LBP9_9ACTN</name>
<comment type="similarity">
    <text evidence="1">Belongs to the PemK/MazF family.</text>
</comment>
<dbReference type="EMBL" id="QFZU02000172">
    <property type="protein sequence ID" value="RGA01402.1"/>
    <property type="molecule type" value="Genomic_DNA"/>
</dbReference>
<comment type="caution">
    <text evidence="3">The sequence shown here is derived from an EMBL/GenBank/DDBJ whole genome shotgun (WGS) entry which is preliminary data.</text>
</comment>
<reference evidence="3 4" key="1">
    <citation type="submission" date="2018-08" db="EMBL/GenBank/DDBJ databases">
        <title>Microbispora. triticiradicis sp. nov., a novel actinomycete isolated from the root of wheat (Triticum aestivum L.)).</title>
        <authorList>
            <person name="Han C."/>
        </authorList>
    </citation>
    <scope>NUCLEOTIDE SEQUENCE [LARGE SCALE GENOMIC DNA]</scope>
    <source>
        <strain evidence="3 4">NEAU-HRDPA2-9</strain>
    </source>
</reference>
<dbReference type="InterPro" id="IPR011067">
    <property type="entry name" value="Plasmid_toxin/cell-grow_inhib"/>
</dbReference>
<evidence type="ECO:0000313" key="4">
    <source>
        <dbReference type="Proteomes" id="UP000262538"/>
    </source>
</evidence>
<dbReference type="SUPFAM" id="SSF50118">
    <property type="entry name" value="Cell growth inhibitor/plasmid maintenance toxic component"/>
    <property type="match status" value="1"/>
</dbReference>
<protein>
    <submittedName>
        <fullName evidence="3">Type II toxin-antitoxin system PemK/MazF family toxin</fullName>
    </submittedName>
</protein>